<keyword evidence="2" id="KW-0472">Membrane</keyword>
<feature type="compositionally biased region" description="Low complexity" evidence="1">
    <location>
        <begin position="238"/>
        <end position="265"/>
    </location>
</feature>
<keyword evidence="2" id="KW-1133">Transmembrane helix</keyword>
<proteinExistence type="predicted"/>
<keyword evidence="3" id="KW-0732">Signal</keyword>
<dbReference type="PANTHER" id="PTHR15644">
    <property type="entry name" value="OSTEOPETROSIS ASSOCIATED TRANSMEMBRANE PROTEIN 1"/>
    <property type="match status" value="1"/>
</dbReference>
<dbReference type="InterPro" id="IPR019172">
    <property type="entry name" value="Osteopetrosis-assoc_TM_1"/>
</dbReference>
<reference evidence="4 5" key="1">
    <citation type="journal article" date="2015" name="Nat. Commun.">
        <title>Lucilia cuprina genome unlocks parasitic fly biology to underpin future interventions.</title>
        <authorList>
            <person name="Anstead C.A."/>
            <person name="Korhonen P.K."/>
            <person name="Young N.D."/>
            <person name="Hall R.S."/>
            <person name="Jex A.R."/>
            <person name="Murali S.C."/>
            <person name="Hughes D.S."/>
            <person name="Lee S.F."/>
            <person name="Perry T."/>
            <person name="Stroehlein A.J."/>
            <person name="Ansell B.R."/>
            <person name="Breugelmans B."/>
            <person name="Hofmann A."/>
            <person name="Qu J."/>
            <person name="Dugan S."/>
            <person name="Lee S.L."/>
            <person name="Chao H."/>
            <person name="Dinh H."/>
            <person name="Han Y."/>
            <person name="Doddapaneni H.V."/>
            <person name="Worley K.C."/>
            <person name="Muzny D.M."/>
            <person name="Ioannidis P."/>
            <person name="Waterhouse R.M."/>
            <person name="Zdobnov E.M."/>
            <person name="James P.J."/>
            <person name="Bagnall N.H."/>
            <person name="Kotze A.C."/>
            <person name="Gibbs R.A."/>
            <person name="Richards S."/>
            <person name="Batterham P."/>
            <person name="Gasser R.B."/>
        </authorList>
    </citation>
    <scope>NUCLEOTIDE SEQUENCE [LARGE SCALE GENOMIC DNA]</scope>
    <source>
        <strain evidence="4 5">LS</strain>
        <tissue evidence="4">Full body</tissue>
    </source>
</reference>
<feature type="transmembrane region" description="Helical" evidence="2">
    <location>
        <begin position="182"/>
        <end position="202"/>
    </location>
</feature>
<dbReference type="Pfam" id="PF09777">
    <property type="entry name" value="OSTMP1"/>
    <property type="match status" value="1"/>
</dbReference>
<dbReference type="PANTHER" id="PTHR15644:SF2">
    <property type="entry name" value="OSTEOPETROSIS-ASSOCIATED TRANSMEMBRANE PROTEIN 1"/>
    <property type="match status" value="1"/>
</dbReference>
<dbReference type="OrthoDB" id="8021850at2759"/>
<protein>
    <recommendedName>
        <fullName evidence="6">Osteopetrosis-associated transmembrane protein 1</fullName>
    </recommendedName>
</protein>
<dbReference type="EMBL" id="JRES01000390">
    <property type="protein sequence ID" value="KNC31704.1"/>
    <property type="molecule type" value="Genomic_DNA"/>
</dbReference>
<sequence length="300" mass="34335">MILKIIIICSLIYLVKAKNGTCPTYLRELANQQTLFIYCITTNSVPVTMCLKCKNAHDGVLHAYDLLSANCESMYFDKDRINLVASTEILLTGLWTKAYCDDCFNNNNSFVFYEKNQVFNDCYQKYKKNPCEKCKSQYMDLNTFYINLDQHNNGEVCFDLQDSMNRTRNMWSKELHCCHRDYNVTLFTIALGIILCLPLLFYSSTYLITKRQERNHDVLNDDEPIYNSSLPSTSSRANNLNNINNPPNTLSNNHASSSSGSTTNSAVISKPSNKINFNILNEDSESSDDEIILKTKDKLK</sequence>
<dbReference type="GO" id="GO:0005829">
    <property type="term" value="C:cytosol"/>
    <property type="evidence" value="ECO:0007669"/>
    <property type="project" value="TreeGrafter"/>
</dbReference>
<evidence type="ECO:0000256" key="2">
    <source>
        <dbReference type="SAM" id="Phobius"/>
    </source>
</evidence>
<evidence type="ECO:0000313" key="4">
    <source>
        <dbReference type="EMBL" id="KNC31704.1"/>
    </source>
</evidence>
<feature type="compositionally biased region" description="Polar residues" evidence="1">
    <location>
        <begin position="226"/>
        <end position="237"/>
    </location>
</feature>
<feature type="signal peptide" evidence="3">
    <location>
        <begin position="1"/>
        <end position="17"/>
    </location>
</feature>
<dbReference type="Proteomes" id="UP000037069">
    <property type="component" value="Unassembled WGS sequence"/>
</dbReference>
<gene>
    <name evidence="4" type="ORF">FF38_07058</name>
</gene>
<keyword evidence="5" id="KW-1185">Reference proteome</keyword>
<evidence type="ECO:0008006" key="6">
    <source>
        <dbReference type="Google" id="ProtNLM"/>
    </source>
</evidence>
<dbReference type="OMA" id="LKCCQRE"/>
<feature type="chain" id="PRO_5005536525" description="Osteopetrosis-associated transmembrane protein 1" evidence="3">
    <location>
        <begin position="18"/>
        <end position="300"/>
    </location>
</feature>
<accession>A0A0L0CJP0</accession>
<evidence type="ECO:0000313" key="5">
    <source>
        <dbReference type="Proteomes" id="UP000037069"/>
    </source>
</evidence>
<feature type="region of interest" description="Disordered" evidence="1">
    <location>
        <begin position="219"/>
        <end position="267"/>
    </location>
</feature>
<dbReference type="STRING" id="7375.A0A0L0CJP0"/>
<evidence type="ECO:0000256" key="3">
    <source>
        <dbReference type="SAM" id="SignalP"/>
    </source>
</evidence>
<organism evidence="4 5">
    <name type="scientific">Lucilia cuprina</name>
    <name type="common">Green bottle fly</name>
    <name type="synonym">Australian sheep blowfly</name>
    <dbReference type="NCBI Taxonomy" id="7375"/>
    <lineage>
        <taxon>Eukaryota</taxon>
        <taxon>Metazoa</taxon>
        <taxon>Ecdysozoa</taxon>
        <taxon>Arthropoda</taxon>
        <taxon>Hexapoda</taxon>
        <taxon>Insecta</taxon>
        <taxon>Pterygota</taxon>
        <taxon>Neoptera</taxon>
        <taxon>Endopterygota</taxon>
        <taxon>Diptera</taxon>
        <taxon>Brachycera</taxon>
        <taxon>Muscomorpha</taxon>
        <taxon>Oestroidea</taxon>
        <taxon>Calliphoridae</taxon>
        <taxon>Luciliinae</taxon>
        <taxon>Lucilia</taxon>
    </lineage>
</organism>
<evidence type="ECO:0000256" key="1">
    <source>
        <dbReference type="SAM" id="MobiDB-lite"/>
    </source>
</evidence>
<comment type="caution">
    <text evidence="4">The sequence shown here is derived from an EMBL/GenBank/DDBJ whole genome shotgun (WGS) entry which is preliminary data.</text>
</comment>
<name>A0A0L0CJP0_LUCCU</name>
<dbReference type="AlphaFoldDB" id="A0A0L0CJP0"/>
<keyword evidence="2" id="KW-0812">Transmembrane</keyword>